<proteinExistence type="predicted"/>
<evidence type="ECO:0008006" key="4">
    <source>
        <dbReference type="Google" id="ProtNLM"/>
    </source>
</evidence>
<accession>A0A0J1BFQ0</accession>
<feature type="chain" id="PRO_5005248005" description="Signal peptide and transmembrane protein" evidence="1">
    <location>
        <begin position="24"/>
        <end position="128"/>
    </location>
</feature>
<comment type="caution">
    <text evidence="2">The sequence shown here is derived from an EMBL/GenBank/DDBJ whole genome shotgun (WGS) entry which is preliminary data.</text>
</comment>
<dbReference type="STRING" id="595434.RISK_002573"/>
<feature type="signal peptide" evidence="1">
    <location>
        <begin position="1"/>
        <end position="23"/>
    </location>
</feature>
<organism evidence="2 3">
    <name type="scientific">Rhodopirellula islandica</name>
    <dbReference type="NCBI Taxonomy" id="595434"/>
    <lineage>
        <taxon>Bacteria</taxon>
        <taxon>Pseudomonadati</taxon>
        <taxon>Planctomycetota</taxon>
        <taxon>Planctomycetia</taxon>
        <taxon>Pirellulales</taxon>
        <taxon>Pirellulaceae</taxon>
        <taxon>Rhodopirellula</taxon>
    </lineage>
</organism>
<dbReference type="AlphaFoldDB" id="A0A0J1BFQ0"/>
<sequence length="128" mass="14199">MNCSWSFLLCVLVSWLGLCGQLAGDEPISEDLVQNEKRVEKAKGILQDFLLDVSALEKDAFVCVGLARNFGRTSADARFDGNFPFVVFRARDFGRAKKEKFWSQSSESLDPRTPLGGLLTTSCRLTST</sequence>
<protein>
    <recommendedName>
        <fullName evidence="4">Signal peptide and transmembrane protein</fullName>
    </recommendedName>
</protein>
<dbReference type="Proteomes" id="UP000036367">
    <property type="component" value="Unassembled WGS sequence"/>
</dbReference>
<reference evidence="2" key="1">
    <citation type="submission" date="2015-05" db="EMBL/GenBank/DDBJ databases">
        <title>Permanent draft genome of Rhodopirellula islandicus K833.</title>
        <authorList>
            <person name="Kizina J."/>
            <person name="Richter M."/>
            <person name="Glockner F.O."/>
            <person name="Harder J."/>
        </authorList>
    </citation>
    <scope>NUCLEOTIDE SEQUENCE [LARGE SCALE GENOMIC DNA]</scope>
    <source>
        <strain evidence="2">K833</strain>
    </source>
</reference>
<keyword evidence="3" id="KW-1185">Reference proteome</keyword>
<dbReference type="EMBL" id="LECT01000019">
    <property type="protein sequence ID" value="KLU05366.1"/>
    <property type="molecule type" value="Genomic_DNA"/>
</dbReference>
<dbReference type="PATRIC" id="fig|595434.4.peg.2454"/>
<gene>
    <name evidence="2" type="ORF">RISK_002573</name>
</gene>
<name>A0A0J1BFQ0_RHOIS</name>
<keyword evidence="1" id="KW-0732">Signal</keyword>
<evidence type="ECO:0000313" key="2">
    <source>
        <dbReference type="EMBL" id="KLU05366.1"/>
    </source>
</evidence>
<evidence type="ECO:0000256" key="1">
    <source>
        <dbReference type="SAM" id="SignalP"/>
    </source>
</evidence>
<evidence type="ECO:0000313" key="3">
    <source>
        <dbReference type="Proteomes" id="UP000036367"/>
    </source>
</evidence>